<dbReference type="RefSeq" id="WP_066944059.1">
    <property type="nucleotide sequence ID" value="NZ_BBYK01000055.1"/>
</dbReference>
<dbReference type="Pfam" id="PF04472">
    <property type="entry name" value="SepF"/>
    <property type="match status" value="1"/>
</dbReference>
<accession>A0ABW6VCC6</accession>
<dbReference type="InterPro" id="IPR007561">
    <property type="entry name" value="Cell_div_SepF/SepF-rel"/>
</dbReference>
<comment type="function">
    <text evidence="4">Cell division protein that is part of the divisome complex and is recruited early to the Z-ring. Probably stimulates Z-ring formation, perhaps through the cross-linking of FtsZ protofilaments. Its function overlaps with FtsA.</text>
</comment>
<dbReference type="Proteomes" id="UP001602119">
    <property type="component" value="Unassembled WGS sequence"/>
</dbReference>
<evidence type="ECO:0000256" key="2">
    <source>
        <dbReference type="ARBA" id="ARBA00023210"/>
    </source>
</evidence>
<dbReference type="InterPro" id="IPR038594">
    <property type="entry name" value="SepF-like_sf"/>
</dbReference>
<evidence type="ECO:0000256" key="3">
    <source>
        <dbReference type="ARBA" id="ARBA00023306"/>
    </source>
</evidence>
<dbReference type="EMBL" id="JBIAXI010000021">
    <property type="protein sequence ID" value="MFF4776990.1"/>
    <property type="molecule type" value="Genomic_DNA"/>
</dbReference>
<dbReference type="PANTHER" id="PTHR35798:SF1">
    <property type="entry name" value="CELL DIVISION PROTEIN SEPF"/>
    <property type="match status" value="1"/>
</dbReference>
<keyword evidence="1 5" id="KW-0132">Cell division</keyword>
<sequence length="85" mass="9401">MIKKLRPRDYNEALYVGHYFRTGTPVVMDLTGLPDGEAKQFVDFAAGLVFGRRGRMDRLEKKVFLLLPAGMAGPTYPAGAGEPQE</sequence>
<reference evidence="5 6" key="1">
    <citation type="submission" date="2024-10" db="EMBL/GenBank/DDBJ databases">
        <title>The Natural Products Discovery Center: Release of the First 8490 Sequenced Strains for Exploring Actinobacteria Biosynthetic Diversity.</title>
        <authorList>
            <person name="Kalkreuter E."/>
            <person name="Kautsar S.A."/>
            <person name="Yang D."/>
            <person name="Bader C.D."/>
            <person name="Teijaro C.N."/>
            <person name="Fluegel L."/>
            <person name="Davis C.M."/>
            <person name="Simpson J.R."/>
            <person name="Lauterbach L."/>
            <person name="Steele A.D."/>
            <person name="Gui C."/>
            <person name="Meng S."/>
            <person name="Li G."/>
            <person name="Viehrig K."/>
            <person name="Ye F."/>
            <person name="Su P."/>
            <person name="Kiefer A.F."/>
            <person name="Nichols A."/>
            <person name="Cepeda A.J."/>
            <person name="Yan W."/>
            <person name="Fan B."/>
            <person name="Jiang Y."/>
            <person name="Adhikari A."/>
            <person name="Zheng C.-J."/>
            <person name="Schuster L."/>
            <person name="Cowan T.M."/>
            <person name="Smanski M.J."/>
            <person name="Chevrette M.G."/>
            <person name="De Carvalho L.P.S."/>
            <person name="Shen B."/>
        </authorList>
    </citation>
    <scope>NUCLEOTIDE SEQUENCE [LARGE SCALE GENOMIC DNA]</scope>
    <source>
        <strain evidence="5 6">NPDC001281</strain>
    </source>
</reference>
<comment type="caution">
    <text evidence="5">The sequence shown here is derived from an EMBL/GenBank/DDBJ whole genome shotgun (WGS) entry which is preliminary data.</text>
</comment>
<evidence type="ECO:0000313" key="6">
    <source>
        <dbReference type="Proteomes" id="UP001602119"/>
    </source>
</evidence>
<organism evidence="5 6">
    <name type="scientific">Microtetraspora fusca</name>
    <dbReference type="NCBI Taxonomy" id="1997"/>
    <lineage>
        <taxon>Bacteria</taxon>
        <taxon>Bacillati</taxon>
        <taxon>Actinomycetota</taxon>
        <taxon>Actinomycetes</taxon>
        <taxon>Streptosporangiales</taxon>
        <taxon>Streptosporangiaceae</taxon>
        <taxon>Microtetraspora</taxon>
    </lineage>
</organism>
<evidence type="ECO:0000256" key="4">
    <source>
        <dbReference type="ARBA" id="ARBA00044936"/>
    </source>
</evidence>
<keyword evidence="6" id="KW-1185">Reference proteome</keyword>
<gene>
    <name evidence="5" type="ORF">ACFY05_29420</name>
</gene>
<dbReference type="GO" id="GO:0051301">
    <property type="term" value="P:cell division"/>
    <property type="evidence" value="ECO:0007669"/>
    <property type="project" value="UniProtKB-KW"/>
</dbReference>
<name>A0ABW6VCC6_MICFU</name>
<evidence type="ECO:0000313" key="5">
    <source>
        <dbReference type="EMBL" id="MFF4776990.1"/>
    </source>
</evidence>
<dbReference type="PANTHER" id="PTHR35798">
    <property type="entry name" value="CELL DIVISION PROTEIN SEPF"/>
    <property type="match status" value="1"/>
</dbReference>
<proteinExistence type="predicted"/>
<protein>
    <submittedName>
        <fullName evidence="5">Cell division protein SepF</fullName>
    </submittedName>
</protein>
<keyword evidence="3" id="KW-0131">Cell cycle</keyword>
<dbReference type="Gene3D" id="3.30.110.150">
    <property type="entry name" value="SepF-like protein"/>
    <property type="match status" value="1"/>
</dbReference>
<keyword evidence="2" id="KW-0717">Septation</keyword>
<dbReference type="InterPro" id="IPR023052">
    <property type="entry name" value="Cell_div_SepF"/>
</dbReference>
<evidence type="ECO:0000256" key="1">
    <source>
        <dbReference type="ARBA" id="ARBA00022618"/>
    </source>
</evidence>